<gene>
    <name evidence="2" type="ORF">AVDCRST_MAG40-2465</name>
</gene>
<dbReference type="AlphaFoldDB" id="A0A6J4LUP8"/>
<feature type="compositionally biased region" description="Basic and acidic residues" evidence="1">
    <location>
        <begin position="49"/>
        <end position="59"/>
    </location>
</feature>
<proteinExistence type="predicted"/>
<protein>
    <submittedName>
        <fullName evidence="2">Chemotaxis protein CheC -- inhibitor of MCP methylation</fullName>
    </submittedName>
</protein>
<name>A0A6J4LUP8_9BACT</name>
<feature type="region of interest" description="Disordered" evidence="1">
    <location>
        <begin position="172"/>
        <end position="206"/>
    </location>
</feature>
<feature type="region of interest" description="Disordered" evidence="1">
    <location>
        <begin position="1"/>
        <end position="151"/>
    </location>
</feature>
<feature type="compositionally biased region" description="Basic residues" evidence="1">
    <location>
        <begin position="67"/>
        <end position="79"/>
    </location>
</feature>
<sequence length="206" mass="21509">GRPTEPPAGADRRAARGGQHRRRARGHGAVADDGQRDHDLGAAHQHRAPRGDPAADRLARGAGGRGAHAHAGRPHRAHPARLPAPHGDAPLGADAAPPAGVVEGARGARAVGDQGGRQHPERGLHERPRRLHGDDAPAVAAEPRGGHVAGRAQHRLRAVRLGPRLRVLRRERVLHEGHGRAPPRLLPPAPRHPVAAGDPARGQGGL</sequence>
<reference evidence="2" key="1">
    <citation type="submission" date="2020-02" db="EMBL/GenBank/DDBJ databases">
        <authorList>
            <person name="Meier V. D."/>
        </authorList>
    </citation>
    <scope>NUCLEOTIDE SEQUENCE</scope>
    <source>
        <strain evidence="2">AVDCRST_MAG40</strain>
    </source>
</reference>
<evidence type="ECO:0000313" key="2">
    <source>
        <dbReference type="EMBL" id="CAA9342462.1"/>
    </source>
</evidence>
<feature type="non-terminal residue" evidence="2">
    <location>
        <position position="1"/>
    </location>
</feature>
<feature type="non-terminal residue" evidence="2">
    <location>
        <position position="206"/>
    </location>
</feature>
<dbReference type="EMBL" id="CADCTX010000706">
    <property type="protein sequence ID" value="CAA9342462.1"/>
    <property type="molecule type" value="Genomic_DNA"/>
</dbReference>
<accession>A0A6J4LUP8</accession>
<organism evidence="2">
    <name type="scientific">uncultured Gemmatimonadaceae bacterium</name>
    <dbReference type="NCBI Taxonomy" id="246130"/>
    <lineage>
        <taxon>Bacteria</taxon>
        <taxon>Pseudomonadati</taxon>
        <taxon>Gemmatimonadota</taxon>
        <taxon>Gemmatimonadia</taxon>
        <taxon>Gemmatimonadales</taxon>
        <taxon>Gemmatimonadaceae</taxon>
        <taxon>environmental samples</taxon>
    </lineage>
</organism>
<evidence type="ECO:0000256" key="1">
    <source>
        <dbReference type="SAM" id="MobiDB-lite"/>
    </source>
</evidence>
<feature type="compositionally biased region" description="Low complexity" evidence="1">
    <location>
        <begin position="80"/>
        <end position="112"/>
    </location>
</feature>
<feature type="compositionally biased region" description="Basic and acidic residues" evidence="1">
    <location>
        <begin position="116"/>
        <end position="135"/>
    </location>
</feature>